<evidence type="ECO:0000256" key="1">
    <source>
        <dbReference type="SAM" id="SignalP"/>
    </source>
</evidence>
<feature type="signal peptide" evidence="1">
    <location>
        <begin position="1"/>
        <end position="18"/>
    </location>
</feature>
<evidence type="ECO:0000313" key="3">
    <source>
        <dbReference type="Proteomes" id="UP000799767"/>
    </source>
</evidence>
<evidence type="ECO:0000313" key="2">
    <source>
        <dbReference type="EMBL" id="KAF2484197.1"/>
    </source>
</evidence>
<name>A0A6A6PY92_9PEZI</name>
<sequence length="329" mass="32393">MKLSTLSLFLASAISISATFLPGPDALDIERRGPERKSTIRTTATPTHTITSTPLPTLSQLHGEAAAAGGVLAADTVQGNGQAVGDNGSSECFVHINGFGAGPGKGHTLNASIASSVALGSGADGTYGSAAAGTIAAVMNPNATNVKLTSVSFGNSSTFQAKNGSIITIAYASSTSIVEDDQGDYAIYWAWAYTVAGPGANYTRGDNGGRSHGMVYAVGQYSGVSTSPGGSTDDQQFSSIFDGGEGYTFNVGIDEGTAPYTPGTYAGQPATASFNENAGGAAGSPVVGVVAVAAAAAASPTGAADAVRGGGPLNAVAYVDQDTASATAG</sequence>
<dbReference type="AlphaFoldDB" id="A0A6A6PY92"/>
<dbReference type="GeneID" id="54477940"/>
<gene>
    <name evidence="2" type="ORF">BDY17DRAFT_323066</name>
</gene>
<dbReference type="Proteomes" id="UP000799767">
    <property type="component" value="Unassembled WGS sequence"/>
</dbReference>
<proteinExistence type="predicted"/>
<keyword evidence="1" id="KW-0732">Signal</keyword>
<reference evidence="2" key="1">
    <citation type="journal article" date="2020" name="Stud. Mycol.">
        <title>101 Dothideomycetes genomes: a test case for predicting lifestyles and emergence of pathogens.</title>
        <authorList>
            <person name="Haridas S."/>
            <person name="Albert R."/>
            <person name="Binder M."/>
            <person name="Bloem J."/>
            <person name="Labutti K."/>
            <person name="Salamov A."/>
            <person name="Andreopoulos B."/>
            <person name="Baker S."/>
            <person name="Barry K."/>
            <person name="Bills G."/>
            <person name="Bluhm B."/>
            <person name="Cannon C."/>
            <person name="Castanera R."/>
            <person name="Culley D."/>
            <person name="Daum C."/>
            <person name="Ezra D."/>
            <person name="Gonzalez J."/>
            <person name="Henrissat B."/>
            <person name="Kuo A."/>
            <person name="Liang C."/>
            <person name="Lipzen A."/>
            <person name="Lutzoni F."/>
            <person name="Magnuson J."/>
            <person name="Mondo S."/>
            <person name="Nolan M."/>
            <person name="Ohm R."/>
            <person name="Pangilinan J."/>
            <person name="Park H.-J."/>
            <person name="Ramirez L."/>
            <person name="Alfaro M."/>
            <person name="Sun H."/>
            <person name="Tritt A."/>
            <person name="Yoshinaga Y."/>
            <person name="Zwiers L.-H."/>
            <person name="Turgeon B."/>
            <person name="Goodwin S."/>
            <person name="Spatafora J."/>
            <person name="Crous P."/>
            <person name="Grigoriev I."/>
        </authorList>
    </citation>
    <scope>NUCLEOTIDE SEQUENCE</scope>
    <source>
        <strain evidence="2">CBS 113389</strain>
    </source>
</reference>
<feature type="chain" id="PRO_5025577895" evidence="1">
    <location>
        <begin position="19"/>
        <end position="329"/>
    </location>
</feature>
<accession>A0A6A6PY92</accession>
<organism evidence="2 3">
    <name type="scientific">Neohortaea acidophila</name>
    <dbReference type="NCBI Taxonomy" id="245834"/>
    <lineage>
        <taxon>Eukaryota</taxon>
        <taxon>Fungi</taxon>
        <taxon>Dikarya</taxon>
        <taxon>Ascomycota</taxon>
        <taxon>Pezizomycotina</taxon>
        <taxon>Dothideomycetes</taxon>
        <taxon>Dothideomycetidae</taxon>
        <taxon>Mycosphaerellales</taxon>
        <taxon>Teratosphaeriaceae</taxon>
        <taxon>Neohortaea</taxon>
    </lineage>
</organism>
<protein>
    <submittedName>
        <fullName evidence="2">Uncharacterized protein</fullName>
    </submittedName>
</protein>
<dbReference type="EMBL" id="MU001634">
    <property type="protein sequence ID" value="KAF2484197.1"/>
    <property type="molecule type" value="Genomic_DNA"/>
</dbReference>
<keyword evidence="3" id="KW-1185">Reference proteome</keyword>
<dbReference type="RefSeq" id="XP_033590767.1">
    <property type="nucleotide sequence ID" value="XM_033736938.1"/>
</dbReference>